<keyword evidence="2" id="KW-0472">Membrane</keyword>
<dbReference type="CDD" id="cd01948">
    <property type="entry name" value="EAL"/>
    <property type="match status" value="1"/>
</dbReference>
<dbReference type="Pfam" id="PF00563">
    <property type="entry name" value="EAL"/>
    <property type="match status" value="1"/>
</dbReference>
<feature type="domain" description="EAL" evidence="5">
    <location>
        <begin position="887"/>
        <end position="1141"/>
    </location>
</feature>
<evidence type="ECO:0000256" key="1">
    <source>
        <dbReference type="ARBA" id="ARBA00001946"/>
    </source>
</evidence>
<feature type="domain" description="GGDEF" evidence="7">
    <location>
        <begin position="745"/>
        <end position="878"/>
    </location>
</feature>
<accession>A0A7C1ZQD1</accession>
<organism evidence="8">
    <name type="scientific">Methylophaga aminisulfidivorans</name>
    <dbReference type="NCBI Taxonomy" id="230105"/>
    <lineage>
        <taxon>Bacteria</taxon>
        <taxon>Pseudomonadati</taxon>
        <taxon>Pseudomonadota</taxon>
        <taxon>Gammaproteobacteria</taxon>
        <taxon>Thiotrichales</taxon>
        <taxon>Piscirickettsiaceae</taxon>
        <taxon>Methylophaga</taxon>
    </lineage>
</organism>
<evidence type="ECO:0000259" key="5">
    <source>
        <dbReference type="PROSITE" id="PS50883"/>
    </source>
</evidence>
<reference evidence="8" key="1">
    <citation type="journal article" date="2020" name="mSystems">
        <title>Genome- and Community-Level Interaction Insights into Carbon Utilization and Element Cycling Functions of Hydrothermarchaeota in Hydrothermal Sediment.</title>
        <authorList>
            <person name="Zhou Z."/>
            <person name="Liu Y."/>
            <person name="Xu W."/>
            <person name="Pan J."/>
            <person name="Luo Z.H."/>
            <person name="Li M."/>
        </authorList>
    </citation>
    <scope>NUCLEOTIDE SEQUENCE [LARGE SCALE GENOMIC DNA]</scope>
    <source>
        <strain evidence="8">HyVt-380</strain>
    </source>
</reference>
<feature type="domain" description="PAS" evidence="3">
    <location>
        <begin position="588"/>
        <end position="634"/>
    </location>
</feature>
<dbReference type="InterPro" id="IPR029787">
    <property type="entry name" value="Nucleotide_cyclase"/>
</dbReference>
<dbReference type="SMART" id="SM00086">
    <property type="entry name" value="PAC"/>
    <property type="match status" value="2"/>
</dbReference>
<dbReference type="CDD" id="cd00130">
    <property type="entry name" value="PAS"/>
    <property type="match status" value="3"/>
</dbReference>
<feature type="domain" description="HAMP" evidence="6">
    <location>
        <begin position="275"/>
        <end position="328"/>
    </location>
</feature>
<dbReference type="PROSITE" id="PS50112">
    <property type="entry name" value="PAS"/>
    <property type="match status" value="2"/>
</dbReference>
<keyword evidence="2" id="KW-1133">Transmembrane helix</keyword>
<dbReference type="PANTHER" id="PTHR44757">
    <property type="entry name" value="DIGUANYLATE CYCLASE DGCP"/>
    <property type="match status" value="1"/>
</dbReference>
<feature type="domain" description="PAC" evidence="4">
    <location>
        <begin position="661"/>
        <end position="713"/>
    </location>
</feature>
<dbReference type="InterPro" id="IPR000700">
    <property type="entry name" value="PAS-assoc_C"/>
</dbReference>
<dbReference type="InterPro" id="IPR013655">
    <property type="entry name" value="PAS_fold_3"/>
</dbReference>
<dbReference type="PANTHER" id="PTHR44757:SF2">
    <property type="entry name" value="BIOFILM ARCHITECTURE MAINTENANCE PROTEIN MBAA"/>
    <property type="match status" value="1"/>
</dbReference>
<dbReference type="PROSITE" id="PS50887">
    <property type="entry name" value="GGDEF"/>
    <property type="match status" value="1"/>
</dbReference>
<evidence type="ECO:0000259" key="7">
    <source>
        <dbReference type="PROSITE" id="PS50887"/>
    </source>
</evidence>
<dbReference type="Gene3D" id="3.20.20.450">
    <property type="entry name" value="EAL domain"/>
    <property type="match status" value="1"/>
</dbReference>
<comment type="cofactor">
    <cofactor evidence="1">
        <name>Mg(2+)</name>
        <dbReference type="ChEBI" id="CHEBI:18420"/>
    </cofactor>
</comment>
<dbReference type="PROSITE" id="PS50883">
    <property type="entry name" value="EAL"/>
    <property type="match status" value="1"/>
</dbReference>
<name>A0A7C1ZQD1_9GAMM</name>
<dbReference type="InterPro" id="IPR003660">
    <property type="entry name" value="HAMP_dom"/>
</dbReference>
<protein>
    <submittedName>
        <fullName evidence="8">EAL domain-containing protein</fullName>
    </submittedName>
</protein>
<dbReference type="EMBL" id="DRHY01000174">
    <property type="protein sequence ID" value="HEC74243.1"/>
    <property type="molecule type" value="Genomic_DNA"/>
</dbReference>
<dbReference type="Pfam" id="PF08447">
    <property type="entry name" value="PAS_3"/>
    <property type="match status" value="1"/>
</dbReference>
<dbReference type="FunFam" id="3.30.70.270:FF:000001">
    <property type="entry name" value="Diguanylate cyclase domain protein"/>
    <property type="match status" value="1"/>
</dbReference>
<evidence type="ECO:0000259" key="4">
    <source>
        <dbReference type="PROSITE" id="PS50113"/>
    </source>
</evidence>
<dbReference type="SMART" id="SM00052">
    <property type="entry name" value="EAL"/>
    <property type="match status" value="1"/>
</dbReference>
<dbReference type="SUPFAM" id="SSF141868">
    <property type="entry name" value="EAL domain-like"/>
    <property type="match status" value="1"/>
</dbReference>
<feature type="domain" description="PAS" evidence="3">
    <location>
        <begin position="340"/>
        <end position="412"/>
    </location>
</feature>
<dbReference type="Gene3D" id="3.30.450.20">
    <property type="entry name" value="PAS domain"/>
    <property type="match status" value="4"/>
</dbReference>
<dbReference type="InterPro" id="IPR001610">
    <property type="entry name" value="PAC"/>
</dbReference>
<evidence type="ECO:0000259" key="6">
    <source>
        <dbReference type="PROSITE" id="PS50885"/>
    </source>
</evidence>
<dbReference type="InterPro" id="IPR000160">
    <property type="entry name" value="GGDEF_dom"/>
</dbReference>
<comment type="caution">
    <text evidence="8">The sequence shown here is derived from an EMBL/GenBank/DDBJ whole genome shotgun (WGS) entry which is preliminary data.</text>
</comment>
<dbReference type="SUPFAM" id="SSF55785">
    <property type="entry name" value="PYP-like sensor domain (PAS domain)"/>
    <property type="match status" value="3"/>
</dbReference>
<evidence type="ECO:0000256" key="2">
    <source>
        <dbReference type="SAM" id="Phobius"/>
    </source>
</evidence>
<dbReference type="GO" id="GO:0003824">
    <property type="term" value="F:catalytic activity"/>
    <property type="evidence" value="ECO:0007669"/>
    <property type="project" value="UniProtKB-ARBA"/>
</dbReference>
<dbReference type="PROSITE" id="PS50113">
    <property type="entry name" value="PAC"/>
    <property type="match status" value="2"/>
</dbReference>
<feature type="transmembrane region" description="Helical" evidence="2">
    <location>
        <begin position="251"/>
        <end position="273"/>
    </location>
</feature>
<dbReference type="NCBIfam" id="TIGR00229">
    <property type="entry name" value="sensory_box"/>
    <property type="match status" value="2"/>
</dbReference>
<dbReference type="InterPro" id="IPR052155">
    <property type="entry name" value="Biofilm_reg_signaling"/>
</dbReference>
<dbReference type="InterPro" id="IPR035965">
    <property type="entry name" value="PAS-like_dom_sf"/>
</dbReference>
<dbReference type="InterPro" id="IPR001633">
    <property type="entry name" value="EAL_dom"/>
</dbReference>
<dbReference type="CDD" id="cd01949">
    <property type="entry name" value="GGDEF"/>
    <property type="match status" value="1"/>
</dbReference>
<feature type="non-terminal residue" evidence="8">
    <location>
        <position position="1"/>
    </location>
</feature>
<dbReference type="InterPro" id="IPR000014">
    <property type="entry name" value="PAS"/>
</dbReference>
<dbReference type="AlphaFoldDB" id="A0A7C1ZQD1"/>
<dbReference type="SUPFAM" id="SSF55073">
    <property type="entry name" value="Nucleotide cyclase"/>
    <property type="match status" value="1"/>
</dbReference>
<gene>
    <name evidence="8" type="ORF">ENI26_07710</name>
</gene>
<dbReference type="InterPro" id="IPR035919">
    <property type="entry name" value="EAL_sf"/>
</dbReference>
<dbReference type="GO" id="GO:0016020">
    <property type="term" value="C:membrane"/>
    <property type="evidence" value="ECO:0007669"/>
    <property type="project" value="InterPro"/>
</dbReference>
<dbReference type="GO" id="GO:0007165">
    <property type="term" value="P:signal transduction"/>
    <property type="evidence" value="ECO:0007669"/>
    <property type="project" value="InterPro"/>
</dbReference>
<evidence type="ECO:0000259" key="3">
    <source>
        <dbReference type="PROSITE" id="PS50112"/>
    </source>
</evidence>
<dbReference type="Pfam" id="PF13188">
    <property type="entry name" value="PAS_8"/>
    <property type="match status" value="1"/>
</dbReference>
<feature type="domain" description="PAC" evidence="4">
    <location>
        <begin position="415"/>
        <end position="468"/>
    </location>
</feature>
<dbReference type="SMART" id="SM00267">
    <property type="entry name" value="GGDEF"/>
    <property type="match status" value="1"/>
</dbReference>
<dbReference type="NCBIfam" id="TIGR00254">
    <property type="entry name" value="GGDEF"/>
    <property type="match status" value="1"/>
</dbReference>
<dbReference type="Pfam" id="PF13426">
    <property type="entry name" value="PAS_9"/>
    <property type="match status" value="1"/>
</dbReference>
<evidence type="ECO:0000313" key="8">
    <source>
        <dbReference type="EMBL" id="HEC74243.1"/>
    </source>
</evidence>
<dbReference type="Pfam" id="PF00990">
    <property type="entry name" value="GGDEF"/>
    <property type="match status" value="1"/>
</dbReference>
<sequence>NKKHDYDGLTESGIFLPNSPELSDTDKVFHIRIKRVFDIFGTAATRIHENIWYLSPNLRSELIFDTTFPNFVFEQLASNDYTQTPWVTLTSPAENPDKSMRFTPPLFDPVTGVWMVSAILPLYVDDKWVGSLGEDMQLTKVLAFMFNQQSVYDQTQHFLTDNQGNFILAGQWQDKLESSKTANKTLIENESGLQDIMQKPTRVGEFSLLSRQVTVDGKSYIAIGTSIAPMGWHYIKLISIDAILKPIQQQLVILFIAILAVTLLSGWVIRIAVNRILISRISKLTTAMSLYESGKTYDTDYKDTGKDEISQTVSAFSAMAERIDKYIDQLAESQQALIESENRWRIALKAAGDGVWELNVFSGEVIYSENWPESLGYENSHFPRSFHDTLELLHPDDIETTRMKINLSLESHQQYFNEFRIRRADGSWAWILGRGMVIERDEDDNPLRMVGTNTDITDFKNIQQELKSYSENLRELLEISPIAVRIATDRGRRILFANKQFLKLTNRQGHAPFEINPIQFYADKEAYIDILNRVDNGETISNQLLEFNTKSGDKHWALCSYSPLHYAGENCNIAWFFDVTERIKADEALKLHASVFENAWEGILITDKENNIVSVNRAFTEITGYTSTEVIGRNPSFLGAGKQTSAFYEEMWSTIQNKGRWRGEVWNRKKNGDLFAEILTVSAIRNDKDEIINHLGLFVDITEIKKTERLLVNMAHYDSLTQLANRTLLSERLEQSLLMAEQNGQLLAVCFLDLDGFKPINDKFGHDIGDKILQEISKRLKDVIRNGDTAARLGGDEFVVLIANITSLNELYPILRRINSTVAELVDVNGEQHRVTTSIGVAIYPYDDVDGDTLIRHADMAMYEAKQAGRDGYHVFDSQLDQQMYENQSKIGLIAKALENEEFRLFYQPKVDLKNHKVIGVEALIRWQHPEKGLLGALSFLPYIESHDINVLVGDWVLETAIAQLLQWQTETPDLHVSINVSAKQIQHPDFIRKLEKLLAAYPSISPENIQLEILETSALETIQTAQVVEASERLLGVSFALDDFGTGYSSLSYLKKLPVKTLKIDQSFVKTMLTDQEDLAIVKAIIELADVFKQDTVAEGVETEAHFAKLIELGCFIAQGYAIAKPMPADEVTAWIRQYEA</sequence>
<proteinExistence type="predicted"/>
<dbReference type="Gene3D" id="6.10.340.10">
    <property type="match status" value="1"/>
</dbReference>
<dbReference type="Proteomes" id="UP000886384">
    <property type="component" value="Unassembled WGS sequence"/>
</dbReference>
<dbReference type="SMART" id="SM00091">
    <property type="entry name" value="PAS"/>
    <property type="match status" value="3"/>
</dbReference>
<dbReference type="PROSITE" id="PS50885">
    <property type="entry name" value="HAMP"/>
    <property type="match status" value="1"/>
</dbReference>
<keyword evidence="2" id="KW-0812">Transmembrane</keyword>
<dbReference type="Gene3D" id="3.30.70.270">
    <property type="match status" value="1"/>
</dbReference>
<dbReference type="InterPro" id="IPR043128">
    <property type="entry name" value="Rev_trsase/Diguanyl_cyclase"/>
</dbReference>